<dbReference type="RefSeq" id="WP_345479851.1">
    <property type="nucleotide sequence ID" value="NZ_BAABLP010000002.1"/>
</dbReference>
<dbReference type="Proteomes" id="UP001500121">
    <property type="component" value="Unassembled WGS sequence"/>
</dbReference>
<sequence>MPHHPYPDLKPPQLVLLRHGETEWSRTGKHTGVTDVPLTEEGERRARAVAPVLARHDFGLVLSSPRQRAVRTAELAGFGGRIERTDDLVEFDYGDYEGRTSDEIHETRPDWDLWRDGAPGGETAEQVRERVERVIARALPVLDEGHDVLAVAHGHVLRALAAAWIDLPPDGGSRLVLSTAAIGELGFEHGNRVIDLWNATP</sequence>
<reference evidence="2" key="1">
    <citation type="journal article" date="2019" name="Int. J. Syst. Evol. Microbiol.">
        <title>The Global Catalogue of Microorganisms (GCM) 10K type strain sequencing project: providing services to taxonomists for standard genome sequencing and annotation.</title>
        <authorList>
            <consortium name="The Broad Institute Genomics Platform"/>
            <consortium name="The Broad Institute Genome Sequencing Center for Infectious Disease"/>
            <person name="Wu L."/>
            <person name="Ma J."/>
        </authorList>
    </citation>
    <scope>NUCLEOTIDE SEQUENCE [LARGE SCALE GENOMIC DNA]</scope>
    <source>
        <strain evidence="2">JCM 19015</strain>
    </source>
</reference>
<protein>
    <submittedName>
        <fullName evidence="1">Histidine phosphatase family protein</fullName>
    </submittedName>
</protein>
<keyword evidence="2" id="KW-1185">Reference proteome</keyword>
<dbReference type="InterPro" id="IPR029033">
    <property type="entry name" value="His_PPase_superfam"/>
</dbReference>
<organism evidence="1 2">
    <name type="scientific">Amnibacterium soli</name>
    <dbReference type="NCBI Taxonomy" id="1282736"/>
    <lineage>
        <taxon>Bacteria</taxon>
        <taxon>Bacillati</taxon>
        <taxon>Actinomycetota</taxon>
        <taxon>Actinomycetes</taxon>
        <taxon>Micrococcales</taxon>
        <taxon>Microbacteriaceae</taxon>
        <taxon>Amnibacterium</taxon>
    </lineage>
</organism>
<comment type="caution">
    <text evidence="1">The sequence shown here is derived from an EMBL/GenBank/DDBJ whole genome shotgun (WGS) entry which is preliminary data.</text>
</comment>
<gene>
    <name evidence="1" type="ORF">GCM10025783_09400</name>
</gene>
<dbReference type="Gene3D" id="3.40.50.1240">
    <property type="entry name" value="Phosphoglycerate mutase-like"/>
    <property type="match status" value="1"/>
</dbReference>
<name>A0ABP8YV57_9MICO</name>
<dbReference type="Pfam" id="PF00300">
    <property type="entry name" value="His_Phos_1"/>
    <property type="match status" value="1"/>
</dbReference>
<dbReference type="PIRSF" id="PIRSF000709">
    <property type="entry name" value="6PFK_2-Ptase"/>
    <property type="match status" value="1"/>
</dbReference>
<dbReference type="PANTHER" id="PTHR48100">
    <property type="entry name" value="BROAD-SPECIFICITY PHOSPHATASE YOR283W-RELATED"/>
    <property type="match status" value="1"/>
</dbReference>
<dbReference type="SUPFAM" id="SSF53254">
    <property type="entry name" value="Phosphoglycerate mutase-like"/>
    <property type="match status" value="1"/>
</dbReference>
<proteinExistence type="predicted"/>
<dbReference type="InterPro" id="IPR050275">
    <property type="entry name" value="PGM_Phosphatase"/>
</dbReference>
<accession>A0ABP8YV57</accession>
<dbReference type="EMBL" id="BAABLP010000002">
    <property type="protein sequence ID" value="GAA4740566.1"/>
    <property type="molecule type" value="Genomic_DNA"/>
</dbReference>
<evidence type="ECO:0000313" key="1">
    <source>
        <dbReference type="EMBL" id="GAA4740566.1"/>
    </source>
</evidence>
<dbReference type="CDD" id="cd07067">
    <property type="entry name" value="HP_PGM_like"/>
    <property type="match status" value="1"/>
</dbReference>
<evidence type="ECO:0000313" key="2">
    <source>
        <dbReference type="Proteomes" id="UP001500121"/>
    </source>
</evidence>
<dbReference type="SMART" id="SM00855">
    <property type="entry name" value="PGAM"/>
    <property type="match status" value="1"/>
</dbReference>
<dbReference type="InterPro" id="IPR013078">
    <property type="entry name" value="His_Pase_superF_clade-1"/>
</dbReference>
<dbReference type="PANTHER" id="PTHR48100:SF15">
    <property type="entry name" value="SEDOHEPTULOSE 1,7-BISPHOSPHATASE"/>
    <property type="match status" value="1"/>
</dbReference>